<dbReference type="Gene3D" id="3.40.720.10">
    <property type="entry name" value="Alkaline Phosphatase, subunit A"/>
    <property type="match status" value="1"/>
</dbReference>
<reference evidence="1 2" key="1">
    <citation type="submission" date="2019-05" db="EMBL/GenBank/DDBJ databases">
        <title>Mikania micrantha, genome provides insights into the molecular mechanism of rapid growth.</title>
        <authorList>
            <person name="Liu B."/>
        </authorList>
    </citation>
    <scope>NUCLEOTIDE SEQUENCE [LARGE SCALE GENOMIC DNA]</scope>
    <source>
        <strain evidence="1">NLD-2019</strain>
        <tissue evidence="1">Leaf</tissue>
    </source>
</reference>
<organism evidence="1 2">
    <name type="scientific">Mikania micrantha</name>
    <name type="common">bitter vine</name>
    <dbReference type="NCBI Taxonomy" id="192012"/>
    <lineage>
        <taxon>Eukaryota</taxon>
        <taxon>Viridiplantae</taxon>
        <taxon>Streptophyta</taxon>
        <taxon>Embryophyta</taxon>
        <taxon>Tracheophyta</taxon>
        <taxon>Spermatophyta</taxon>
        <taxon>Magnoliopsida</taxon>
        <taxon>eudicotyledons</taxon>
        <taxon>Gunneridae</taxon>
        <taxon>Pentapetalae</taxon>
        <taxon>asterids</taxon>
        <taxon>campanulids</taxon>
        <taxon>Asterales</taxon>
        <taxon>Asteraceae</taxon>
        <taxon>Asteroideae</taxon>
        <taxon>Heliantheae alliance</taxon>
        <taxon>Eupatorieae</taxon>
        <taxon>Mikania</taxon>
    </lineage>
</organism>
<dbReference type="InterPro" id="IPR004456">
    <property type="entry name" value="Pglycerate_mutase_ApgM"/>
</dbReference>
<accession>A0A5N6P717</accession>
<dbReference type="AlphaFoldDB" id="A0A5N6P717"/>
<gene>
    <name evidence="1" type="ORF">E3N88_12507</name>
</gene>
<comment type="caution">
    <text evidence="1">The sequence shown here is derived from an EMBL/GenBank/DDBJ whole genome shotgun (WGS) entry which is preliminary data.</text>
</comment>
<dbReference type="InterPro" id="IPR017850">
    <property type="entry name" value="Alkaline_phosphatase_core_sf"/>
</dbReference>
<keyword evidence="2" id="KW-1185">Reference proteome</keyword>
<evidence type="ECO:0000313" key="1">
    <source>
        <dbReference type="EMBL" id="KAD5961034.1"/>
    </source>
</evidence>
<protein>
    <submittedName>
        <fullName evidence="1">Uncharacterized protein</fullName>
    </submittedName>
</protein>
<dbReference type="PANTHER" id="PTHR31209">
    <property type="entry name" value="COFACTOR-INDEPENDENT PHOSPHOGLYCERATE MUTASE"/>
    <property type="match status" value="1"/>
</dbReference>
<evidence type="ECO:0000313" key="2">
    <source>
        <dbReference type="Proteomes" id="UP000326396"/>
    </source>
</evidence>
<dbReference type="GO" id="GO:0004619">
    <property type="term" value="F:phosphoglycerate mutase activity"/>
    <property type="evidence" value="ECO:0007669"/>
    <property type="project" value="InterPro"/>
</dbReference>
<dbReference type="Proteomes" id="UP000326396">
    <property type="component" value="Linkage Group LG14"/>
</dbReference>
<name>A0A5N6P717_9ASTR</name>
<dbReference type="PANTHER" id="PTHR31209:SF0">
    <property type="entry name" value="METALLOENZYME DOMAIN-CONTAINING PROTEIN"/>
    <property type="match status" value="1"/>
</dbReference>
<dbReference type="OrthoDB" id="113620at2759"/>
<sequence>MMQVMIKQLFLKSKGLEAVDKAIGQLARLLWEAESTGESVVLQTCLDTFPLPTVAAGDDLSAYVAAEEDTSQTDQSFSGDFVWKLNEIAAARGCIGRFPGSEKMRIIKKFIELEL</sequence>
<proteinExistence type="predicted"/>
<dbReference type="EMBL" id="SZYD01000006">
    <property type="protein sequence ID" value="KAD5961034.1"/>
    <property type="molecule type" value="Genomic_DNA"/>
</dbReference>